<dbReference type="KEGG" id="pml:ATP_00462"/>
<organism evidence="2">
    <name type="scientific">Phytoplasma mali (strain AT)</name>
    <dbReference type="NCBI Taxonomy" id="482235"/>
    <lineage>
        <taxon>Bacteria</taxon>
        <taxon>Bacillati</taxon>
        <taxon>Mycoplasmatota</taxon>
        <taxon>Mollicutes</taxon>
        <taxon>Acholeplasmatales</taxon>
        <taxon>Acholeplasmataceae</taxon>
        <taxon>Candidatus Phytoplasma</taxon>
        <taxon>16SrX (Apple proliferation group)</taxon>
    </lineage>
</organism>
<dbReference type="EMBL" id="CU469464">
    <property type="protein sequence ID" value="CAP18649.1"/>
    <property type="molecule type" value="Genomic_DNA"/>
</dbReference>
<evidence type="ECO:0000313" key="2">
    <source>
        <dbReference type="Proteomes" id="UP000002020"/>
    </source>
</evidence>
<dbReference type="AlphaFoldDB" id="B3R0R5"/>
<reference evidence="1 2" key="1">
    <citation type="journal article" date="2008" name="BMC Genomics">
        <title>The linear chromosome of the plant-pathogenic mycoplasma 'Candidatus Phytoplasma mali'.</title>
        <authorList>
            <person name="Kube M."/>
            <person name="Schneider B."/>
            <person name="Kuhl H."/>
            <person name="Dandekar T."/>
            <person name="Heitmann K."/>
            <person name="Migdoll A.M."/>
            <person name="Reinhardt R."/>
            <person name="Seemueller E."/>
        </authorList>
    </citation>
    <scope>NUCLEOTIDE SEQUENCE [LARGE SCALE GENOMIC DNA]</scope>
    <source>
        <strain evidence="1 2">AT</strain>
    </source>
</reference>
<name>B3R0R5_PHYMT</name>
<sequence>MFEFKKPLQIFKIGFLILLGLFIFNSSDLIAVLPEAEFVGNMRIVNSTVTDMGVLEKHASFSEYFDFKQPNACYNGNLGEFGIMWKIKNAPHNLLGVFFDDGTRIDEDDRFTLEELKQMGNGAQNMYIFWQYQQK</sequence>
<protein>
    <submittedName>
        <fullName evidence="1">Uncharacterized protein</fullName>
    </submittedName>
</protein>
<dbReference type="HOGENOM" id="CLU_1881478_0_0_14"/>
<keyword evidence="2" id="KW-1185">Reference proteome</keyword>
<gene>
    <name evidence="1" type="ordered locus">ATP_00462</name>
</gene>
<accession>B3R0R5</accession>
<proteinExistence type="predicted"/>
<dbReference type="Proteomes" id="UP000002020">
    <property type="component" value="Chromosome"/>
</dbReference>
<evidence type="ECO:0000313" key="1">
    <source>
        <dbReference type="EMBL" id="CAP18649.1"/>
    </source>
</evidence>